<feature type="region of interest" description="Disordered" evidence="1">
    <location>
        <begin position="84"/>
        <end position="120"/>
    </location>
</feature>
<evidence type="ECO:0000256" key="1">
    <source>
        <dbReference type="SAM" id="MobiDB-lite"/>
    </source>
</evidence>
<dbReference type="EMBL" id="ML987207">
    <property type="protein sequence ID" value="KAF2242523.1"/>
    <property type="molecule type" value="Genomic_DNA"/>
</dbReference>
<feature type="compositionally biased region" description="Pro residues" evidence="1">
    <location>
        <begin position="86"/>
        <end position="116"/>
    </location>
</feature>
<dbReference type="Proteomes" id="UP000800094">
    <property type="component" value="Unassembled WGS sequence"/>
</dbReference>
<keyword evidence="3" id="KW-1185">Reference proteome</keyword>
<dbReference type="AlphaFoldDB" id="A0A6A6HY45"/>
<protein>
    <submittedName>
        <fullName evidence="2">Uncharacterized protein</fullName>
    </submittedName>
</protein>
<name>A0A6A6HY45_9PLEO</name>
<dbReference type="RefSeq" id="XP_033677527.1">
    <property type="nucleotide sequence ID" value="XM_033819604.1"/>
</dbReference>
<accession>A0A6A6HY45</accession>
<evidence type="ECO:0000313" key="2">
    <source>
        <dbReference type="EMBL" id="KAF2242523.1"/>
    </source>
</evidence>
<gene>
    <name evidence="2" type="ORF">BU26DRAFT_127961</name>
</gene>
<proteinExistence type="predicted"/>
<evidence type="ECO:0000313" key="3">
    <source>
        <dbReference type="Proteomes" id="UP000800094"/>
    </source>
</evidence>
<dbReference type="GeneID" id="54572934"/>
<organism evidence="2 3">
    <name type="scientific">Trematosphaeria pertusa</name>
    <dbReference type="NCBI Taxonomy" id="390896"/>
    <lineage>
        <taxon>Eukaryota</taxon>
        <taxon>Fungi</taxon>
        <taxon>Dikarya</taxon>
        <taxon>Ascomycota</taxon>
        <taxon>Pezizomycotina</taxon>
        <taxon>Dothideomycetes</taxon>
        <taxon>Pleosporomycetidae</taxon>
        <taxon>Pleosporales</taxon>
        <taxon>Massarineae</taxon>
        <taxon>Trematosphaeriaceae</taxon>
        <taxon>Trematosphaeria</taxon>
    </lineage>
</organism>
<sequence length="185" mass="19384">MTDSSKKKSPCVESPHSAHIARRAQTTPIHHRSQKSIYHIFLLSQALAGPLIMQCIPLPHAPSLPTPLPSSLLYTLHSTISHRPLPCHPPPYQPPQPAPKAPRPPGTPPKPPPRAPLLPQRQPRLLSPAARRPGELAARTAAFGGGGEADCAAGGVGGVGVWEGFGRRECGIGGGWGIAEGVGLV</sequence>
<feature type="region of interest" description="Disordered" evidence="1">
    <location>
        <begin position="1"/>
        <end position="30"/>
    </location>
</feature>
<reference evidence="2" key="1">
    <citation type="journal article" date="2020" name="Stud. Mycol.">
        <title>101 Dothideomycetes genomes: a test case for predicting lifestyles and emergence of pathogens.</title>
        <authorList>
            <person name="Haridas S."/>
            <person name="Albert R."/>
            <person name="Binder M."/>
            <person name="Bloem J."/>
            <person name="Labutti K."/>
            <person name="Salamov A."/>
            <person name="Andreopoulos B."/>
            <person name="Baker S."/>
            <person name="Barry K."/>
            <person name="Bills G."/>
            <person name="Bluhm B."/>
            <person name="Cannon C."/>
            <person name="Castanera R."/>
            <person name="Culley D."/>
            <person name="Daum C."/>
            <person name="Ezra D."/>
            <person name="Gonzalez J."/>
            <person name="Henrissat B."/>
            <person name="Kuo A."/>
            <person name="Liang C."/>
            <person name="Lipzen A."/>
            <person name="Lutzoni F."/>
            <person name="Magnuson J."/>
            <person name="Mondo S."/>
            <person name="Nolan M."/>
            <person name="Ohm R."/>
            <person name="Pangilinan J."/>
            <person name="Park H.-J."/>
            <person name="Ramirez L."/>
            <person name="Alfaro M."/>
            <person name="Sun H."/>
            <person name="Tritt A."/>
            <person name="Yoshinaga Y."/>
            <person name="Zwiers L.-H."/>
            <person name="Turgeon B."/>
            <person name="Goodwin S."/>
            <person name="Spatafora J."/>
            <person name="Crous P."/>
            <person name="Grigoriev I."/>
        </authorList>
    </citation>
    <scope>NUCLEOTIDE SEQUENCE</scope>
    <source>
        <strain evidence="2">CBS 122368</strain>
    </source>
</reference>